<comment type="subcellular location">
    <subcellularLocation>
        <location evidence="1">Endoplasmic reticulum membrane</location>
        <topology evidence="1">Multi-pass membrane protein</topology>
    </subcellularLocation>
</comment>
<dbReference type="EMBL" id="CAHR02000191">
    <property type="protein sequence ID" value="CCG83954.1"/>
    <property type="molecule type" value="Genomic_DNA"/>
</dbReference>
<dbReference type="GO" id="GO:0016255">
    <property type="term" value="P:attachment of GPI anchor to protein"/>
    <property type="evidence" value="ECO:0007669"/>
    <property type="project" value="InterPro"/>
</dbReference>
<keyword evidence="12" id="KW-1185">Reference proteome</keyword>
<feature type="transmembrane region" description="Helical" evidence="10">
    <location>
        <begin position="12"/>
        <end position="31"/>
    </location>
</feature>
<dbReference type="PANTHER" id="PTHR21072">
    <property type="entry name" value="GPI TRANSAMIDASE COMPONENT PIG-S"/>
    <property type="match status" value="1"/>
</dbReference>
<dbReference type="Pfam" id="PF10510">
    <property type="entry name" value="PIG-S"/>
    <property type="match status" value="1"/>
</dbReference>
<evidence type="ECO:0000313" key="11">
    <source>
        <dbReference type="EMBL" id="CCG83954.1"/>
    </source>
</evidence>
<evidence type="ECO:0000256" key="10">
    <source>
        <dbReference type="SAM" id="Phobius"/>
    </source>
</evidence>
<dbReference type="UniPathway" id="UPA00196"/>
<evidence type="ECO:0000256" key="9">
    <source>
        <dbReference type="ARBA" id="ARBA00023180"/>
    </source>
</evidence>
<dbReference type="GO" id="GO:0006506">
    <property type="term" value="P:GPI anchor biosynthetic process"/>
    <property type="evidence" value="ECO:0007669"/>
    <property type="project" value="UniProtKB-UniPathway"/>
</dbReference>
<reference evidence="11 12" key="1">
    <citation type="journal article" date="2013" name="MBio">
        <title>Genome sequencing of the plant pathogen Taphrina deformans, the causal agent of peach leaf curl.</title>
        <authorList>
            <person name="Cisse O.H."/>
            <person name="Almeida J.M.G.C.F."/>
            <person name="Fonseca A."/>
            <person name="Kumar A.A."/>
            <person name="Salojaervi J."/>
            <person name="Overmyer K."/>
            <person name="Hauser P.M."/>
            <person name="Pagni M."/>
        </authorList>
    </citation>
    <scope>NUCLEOTIDE SEQUENCE [LARGE SCALE GENOMIC DNA]</scope>
    <source>
        <strain evidence="12">PYCC 5710 / ATCC 11124 / CBS 356.35 / IMI 108563 / JCM 9778 / NBRC 8474</strain>
    </source>
</reference>
<dbReference type="OrthoDB" id="28748at2759"/>
<comment type="caution">
    <text evidence="11">The sequence shown here is derived from an EMBL/GenBank/DDBJ whole genome shotgun (WGS) entry which is preliminary data.</text>
</comment>
<evidence type="ECO:0000256" key="5">
    <source>
        <dbReference type="ARBA" id="ARBA00022692"/>
    </source>
</evidence>
<keyword evidence="5 10" id="KW-0812">Transmembrane</keyword>
<dbReference type="VEuPathDB" id="FungiDB:TAPDE_004303"/>
<sequence length="477" mass="54124">MKDNLWVRERRNVVLAFWATVLLGIPCWYLTTQVSRATLPLIPTFEAIRPAIPVALQGISSFSTHKLVTGLNLLQDVHKFVNVTPSALAYTIDWSEGSDFSTLIEPGTRNWKIASTRVQSQNLEESIMAYTLKVFEDERQRLSTILDKNKNPDLRVVKYNPSYEIVLSIMHGDNENPVQFDNIQQHLEKRFLPILKEVAPMANFSLESQSQFHADLTFSPEYDDTSNSFVLQSTDLKNFINSAEWNLASAQSDSKPLNFVVYVPEPRYSPLVIHNQGQPVPTNSFVLPQFGTVLIYNPKTEHDQSTLLVPENDIEQIMEICSRHFLTLLGMPSIPGALGEASIWRVDGLIRQRLVETILSAQETLLSIPKIVDQIPNMHVPAHVATRIEDALLDLGQARYFMNLGRSREALHHSRLAIGKAEQAFFDEKMVSLLYFPDEHKYGVYMPLFGPLLLPLLMAGVRELKLFLQKKKKLSGE</sequence>
<accession>R4XKW4</accession>
<evidence type="ECO:0000256" key="2">
    <source>
        <dbReference type="ARBA" id="ARBA00004687"/>
    </source>
</evidence>
<dbReference type="GO" id="GO:0042765">
    <property type="term" value="C:GPI-anchor transamidase complex"/>
    <property type="evidence" value="ECO:0007669"/>
    <property type="project" value="InterPro"/>
</dbReference>
<dbReference type="STRING" id="1097556.R4XKW4"/>
<keyword evidence="6" id="KW-0256">Endoplasmic reticulum</keyword>
<evidence type="ECO:0000256" key="7">
    <source>
        <dbReference type="ARBA" id="ARBA00022989"/>
    </source>
</evidence>
<evidence type="ECO:0000256" key="4">
    <source>
        <dbReference type="ARBA" id="ARBA00022502"/>
    </source>
</evidence>
<evidence type="ECO:0000256" key="3">
    <source>
        <dbReference type="ARBA" id="ARBA00005316"/>
    </source>
</evidence>
<keyword evidence="8 10" id="KW-0472">Membrane</keyword>
<comment type="similarity">
    <text evidence="3">Belongs to the PIGS family.</text>
</comment>
<comment type="pathway">
    <text evidence="2">Glycolipid biosynthesis; glycosylphosphatidylinositol-anchor biosynthesis.</text>
</comment>
<evidence type="ECO:0008006" key="13">
    <source>
        <dbReference type="Google" id="ProtNLM"/>
    </source>
</evidence>
<keyword evidence="7 10" id="KW-1133">Transmembrane helix</keyword>
<evidence type="ECO:0000313" key="12">
    <source>
        <dbReference type="Proteomes" id="UP000013776"/>
    </source>
</evidence>
<dbReference type="PANTHER" id="PTHR21072:SF13">
    <property type="entry name" value="GPI TRANSAMIDASE COMPONENT PIG-S"/>
    <property type="match status" value="1"/>
</dbReference>
<keyword evidence="4" id="KW-0337">GPI-anchor biosynthesis</keyword>
<evidence type="ECO:0000256" key="1">
    <source>
        <dbReference type="ARBA" id="ARBA00004477"/>
    </source>
</evidence>
<dbReference type="InterPro" id="IPR019540">
    <property type="entry name" value="PtdIno-glycan_biosynth_class_S"/>
</dbReference>
<proteinExistence type="inferred from homology"/>
<name>R4XKW4_TAPDE</name>
<protein>
    <recommendedName>
        <fullName evidence="13">GPI transamidase component PIG-S</fullName>
    </recommendedName>
</protein>
<dbReference type="AlphaFoldDB" id="R4XKW4"/>
<evidence type="ECO:0000256" key="8">
    <source>
        <dbReference type="ARBA" id="ARBA00023136"/>
    </source>
</evidence>
<dbReference type="eggNOG" id="KOG2459">
    <property type="taxonomic scope" value="Eukaryota"/>
</dbReference>
<keyword evidence="9" id="KW-0325">Glycoprotein</keyword>
<dbReference type="Proteomes" id="UP000013776">
    <property type="component" value="Unassembled WGS sequence"/>
</dbReference>
<organism evidence="11 12">
    <name type="scientific">Taphrina deformans (strain PYCC 5710 / ATCC 11124 / CBS 356.35 / IMI 108563 / JCM 9778 / NBRC 8474)</name>
    <name type="common">Peach leaf curl fungus</name>
    <name type="synonym">Lalaria deformans</name>
    <dbReference type="NCBI Taxonomy" id="1097556"/>
    <lineage>
        <taxon>Eukaryota</taxon>
        <taxon>Fungi</taxon>
        <taxon>Dikarya</taxon>
        <taxon>Ascomycota</taxon>
        <taxon>Taphrinomycotina</taxon>
        <taxon>Taphrinomycetes</taxon>
        <taxon>Taphrinales</taxon>
        <taxon>Taphrinaceae</taxon>
        <taxon>Taphrina</taxon>
    </lineage>
</organism>
<gene>
    <name evidence="11" type="ORF">TAPDE_004303</name>
</gene>
<evidence type="ECO:0000256" key="6">
    <source>
        <dbReference type="ARBA" id="ARBA00022824"/>
    </source>
</evidence>